<accession>A0AAU7KMN1</accession>
<dbReference type="InterPro" id="IPR001853">
    <property type="entry name" value="DSBA-like_thioredoxin_dom"/>
</dbReference>
<dbReference type="Gene3D" id="3.40.30.10">
    <property type="entry name" value="Glutaredoxin"/>
    <property type="match status" value="1"/>
</dbReference>
<organism evidence="2">
    <name type="scientific">Halomonas sp. RT37</name>
    <dbReference type="NCBI Taxonomy" id="2950872"/>
    <lineage>
        <taxon>Bacteria</taxon>
        <taxon>Pseudomonadati</taxon>
        <taxon>Pseudomonadota</taxon>
        <taxon>Gammaproteobacteria</taxon>
        <taxon>Oceanospirillales</taxon>
        <taxon>Halomonadaceae</taxon>
        <taxon>Halomonas</taxon>
    </lineage>
</organism>
<protein>
    <submittedName>
        <fullName evidence="2">DsbA family oxidoreductase</fullName>
    </submittedName>
</protein>
<name>A0AAU7KMN1_9GAMM</name>
<dbReference type="GO" id="GO:0016491">
    <property type="term" value="F:oxidoreductase activity"/>
    <property type="evidence" value="ECO:0007669"/>
    <property type="project" value="InterPro"/>
</dbReference>
<dbReference type="InterPro" id="IPR036249">
    <property type="entry name" value="Thioredoxin-like_sf"/>
</dbReference>
<proteinExistence type="predicted"/>
<sequence length="229" mass="25975">MPTPQDSRDSDTTITVDIVSDVVCPWCIIGYRQLAEAARQSGIDIEVHWHPFELNPQMGEEGENLREHIAAKYGTSDEDSRSARERLTQMGADLGFTFNYTDDMRMVNTFRAHQLIDWAEQRSPDEGHRMKQALFSAFFTERRDLHRVDVLADVAESLGHDRAEVVTILESGERGESVRQRQAFWQQQGISGVPAMVFNRRYLVTGAQGVENYQEVLAQVAAERAEVTS</sequence>
<dbReference type="Pfam" id="PF01323">
    <property type="entry name" value="DSBA"/>
    <property type="match status" value="1"/>
</dbReference>
<dbReference type="SUPFAM" id="SSF52833">
    <property type="entry name" value="Thioredoxin-like"/>
    <property type="match status" value="1"/>
</dbReference>
<gene>
    <name evidence="2" type="ORF">NFG58_06405</name>
</gene>
<dbReference type="RefSeq" id="WP_348827795.1">
    <property type="nucleotide sequence ID" value="NZ_CP098827.1"/>
</dbReference>
<dbReference type="AlphaFoldDB" id="A0AAU7KMN1"/>
<dbReference type="PANTHER" id="PTHR13887:SF41">
    <property type="entry name" value="THIOREDOXIN SUPERFAMILY PROTEIN"/>
    <property type="match status" value="1"/>
</dbReference>
<evidence type="ECO:0000259" key="1">
    <source>
        <dbReference type="Pfam" id="PF01323"/>
    </source>
</evidence>
<dbReference type="CDD" id="cd03024">
    <property type="entry name" value="DsbA_FrnE"/>
    <property type="match status" value="1"/>
</dbReference>
<reference evidence="2" key="1">
    <citation type="submission" date="2022-06" db="EMBL/GenBank/DDBJ databases">
        <title>A novel DMS-producing enzyme.</title>
        <authorList>
            <person name="Zhang Y."/>
        </authorList>
    </citation>
    <scope>NUCLEOTIDE SEQUENCE</scope>
    <source>
        <strain evidence="2">RT37</strain>
    </source>
</reference>
<dbReference type="PANTHER" id="PTHR13887">
    <property type="entry name" value="GLUTATHIONE S-TRANSFERASE KAPPA"/>
    <property type="match status" value="1"/>
</dbReference>
<feature type="domain" description="DSBA-like thioredoxin" evidence="1">
    <location>
        <begin position="15"/>
        <end position="217"/>
    </location>
</feature>
<evidence type="ECO:0000313" key="2">
    <source>
        <dbReference type="EMBL" id="XBO72333.1"/>
    </source>
</evidence>
<dbReference type="EMBL" id="CP098827">
    <property type="protein sequence ID" value="XBO72333.1"/>
    <property type="molecule type" value="Genomic_DNA"/>
</dbReference>